<feature type="domain" description="Glycosyl transferase family 28 C-terminal" evidence="6">
    <location>
        <begin position="1"/>
        <end position="149"/>
    </location>
</feature>
<organism evidence="7 8">
    <name type="scientific">Latilactobacillus curvatus</name>
    <name type="common">Lactobacillus curvatus</name>
    <dbReference type="NCBI Taxonomy" id="28038"/>
    <lineage>
        <taxon>Bacteria</taxon>
        <taxon>Bacillati</taxon>
        <taxon>Bacillota</taxon>
        <taxon>Bacilli</taxon>
        <taxon>Lactobacillales</taxon>
        <taxon>Lactobacillaceae</taxon>
        <taxon>Latilactobacillus</taxon>
    </lineage>
</organism>
<protein>
    <recommendedName>
        <fullName evidence="6">Glycosyl transferase family 28 C-terminal domain-containing protein</fullName>
    </recommendedName>
</protein>
<comment type="subcellular location">
    <subcellularLocation>
        <location evidence="1">Endoplasmic reticulum</location>
    </subcellularLocation>
</comment>
<proteinExistence type="inferred from homology"/>
<evidence type="ECO:0000256" key="5">
    <source>
        <dbReference type="ARBA" id="ARBA00022824"/>
    </source>
</evidence>
<dbReference type="Proteomes" id="UP000825100">
    <property type="component" value="Chromosome"/>
</dbReference>
<keyword evidence="4" id="KW-0808">Transferase</keyword>
<dbReference type="InterPro" id="IPR039042">
    <property type="entry name" value="Alg13-like"/>
</dbReference>
<comment type="similarity">
    <text evidence="2">Belongs to the glycosyltransferase 28 family.</text>
</comment>
<sequence>MIFIVLGTQKFQFNRLLKEVDVLIQNGVITDKVFAQIGHSNYKPVNFEYRQFLSPMEFNQLIENCSLLITHSGVGTIVSGLKKRKPIIVCPRLQDYGEHVDNHQREIADDFVKIGYVLSCFDMHELSDKIEQSFKYKFVPYQSKKSNIINVIRSFIDGGVKL</sequence>
<dbReference type="InterPro" id="IPR048097">
    <property type="entry name" value="Cps14G-like"/>
</dbReference>
<evidence type="ECO:0000256" key="2">
    <source>
        <dbReference type="ARBA" id="ARBA00006962"/>
    </source>
</evidence>
<dbReference type="Pfam" id="PF04101">
    <property type="entry name" value="Glyco_tran_28_C"/>
    <property type="match status" value="1"/>
</dbReference>
<evidence type="ECO:0000313" key="8">
    <source>
        <dbReference type="Proteomes" id="UP000825100"/>
    </source>
</evidence>
<evidence type="ECO:0000313" key="7">
    <source>
        <dbReference type="EMBL" id="BCX31092.1"/>
    </source>
</evidence>
<dbReference type="PANTHER" id="PTHR12867">
    <property type="entry name" value="GLYCOSYL TRANSFERASE-RELATED"/>
    <property type="match status" value="1"/>
</dbReference>
<dbReference type="NCBIfam" id="NF041548">
    <property type="entry name" value="PssE"/>
    <property type="match status" value="1"/>
</dbReference>
<dbReference type="Gene3D" id="3.40.50.2000">
    <property type="entry name" value="Glycogen Phosphorylase B"/>
    <property type="match status" value="1"/>
</dbReference>
<gene>
    <name evidence="7" type="ORF">LTWDN19_16590</name>
</gene>
<dbReference type="RefSeq" id="WP_221276371.1">
    <property type="nucleotide sequence ID" value="NZ_AP024685.1"/>
</dbReference>
<reference evidence="7 8" key="1">
    <citation type="submission" date="2021-05" db="EMBL/GenBank/DDBJ databases">
        <title>Complete Genome Sequence of Latilactobacillus sp. Strain WDN19, a High D-Aspartate-producing Lactic Acid Bacterium Isolated from a Japanese Pickle.</title>
        <authorList>
            <person name="Kajitani K."/>
            <person name="Takahashi S."/>
        </authorList>
    </citation>
    <scope>NUCLEOTIDE SEQUENCE [LARGE SCALE GENOMIC DNA]</scope>
    <source>
        <strain evidence="7 8">WDN19</strain>
    </source>
</reference>
<evidence type="ECO:0000256" key="4">
    <source>
        <dbReference type="ARBA" id="ARBA00022679"/>
    </source>
</evidence>
<accession>A0ABN6GKW7</accession>
<keyword evidence="3" id="KW-0328">Glycosyltransferase</keyword>
<dbReference type="PANTHER" id="PTHR12867:SF6">
    <property type="entry name" value="N-ACETYLGLUCOSAMINYLDIPHOSPHODOLICHOL N-ACETYLGLUCOSAMINYLTRANSFERASE"/>
    <property type="match status" value="1"/>
</dbReference>
<evidence type="ECO:0000256" key="3">
    <source>
        <dbReference type="ARBA" id="ARBA00022676"/>
    </source>
</evidence>
<name>A0ABN6GKW7_LATCU</name>
<keyword evidence="8" id="KW-1185">Reference proteome</keyword>
<dbReference type="InterPro" id="IPR007235">
    <property type="entry name" value="Glyco_trans_28_C"/>
</dbReference>
<evidence type="ECO:0000256" key="1">
    <source>
        <dbReference type="ARBA" id="ARBA00004240"/>
    </source>
</evidence>
<dbReference type="SUPFAM" id="SSF53756">
    <property type="entry name" value="UDP-Glycosyltransferase/glycogen phosphorylase"/>
    <property type="match status" value="1"/>
</dbReference>
<dbReference type="EMBL" id="AP024685">
    <property type="protein sequence ID" value="BCX31092.1"/>
    <property type="molecule type" value="Genomic_DNA"/>
</dbReference>
<keyword evidence="5" id="KW-0256">Endoplasmic reticulum</keyword>
<evidence type="ECO:0000259" key="6">
    <source>
        <dbReference type="Pfam" id="PF04101"/>
    </source>
</evidence>